<feature type="domain" description="RNase H type-1" evidence="8">
    <location>
        <begin position="242"/>
        <end position="324"/>
    </location>
</feature>
<dbReference type="PANTHER" id="PTHR37984:SF5">
    <property type="entry name" value="PROTEIN NYNRIN-LIKE"/>
    <property type="match status" value="1"/>
</dbReference>
<dbReference type="InterPro" id="IPR012337">
    <property type="entry name" value="RNaseH-like_sf"/>
</dbReference>
<dbReference type="AlphaFoldDB" id="A0A6A3H2Z6"/>
<evidence type="ECO:0000256" key="7">
    <source>
        <dbReference type="SAM" id="MobiDB-lite"/>
    </source>
</evidence>
<dbReference type="InterPro" id="IPR036397">
    <property type="entry name" value="RNaseH_sf"/>
</dbReference>
<evidence type="ECO:0000256" key="5">
    <source>
        <dbReference type="ARBA" id="ARBA00022801"/>
    </source>
</evidence>
<dbReference type="PANTHER" id="PTHR37984">
    <property type="entry name" value="PROTEIN CBG26694"/>
    <property type="match status" value="1"/>
</dbReference>
<keyword evidence="3" id="KW-0540">Nuclease</keyword>
<dbReference type="InterPro" id="IPR043502">
    <property type="entry name" value="DNA/RNA_pol_sf"/>
</dbReference>
<dbReference type="EMBL" id="QXFV01005840">
    <property type="protein sequence ID" value="KAE8963403.1"/>
    <property type="molecule type" value="Genomic_DNA"/>
</dbReference>
<comment type="caution">
    <text evidence="10">The sequence shown here is derived from an EMBL/GenBank/DDBJ whole genome shotgun (WGS) entry which is preliminary data.</text>
</comment>
<dbReference type="SUPFAM" id="SSF56672">
    <property type="entry name" value="DNA/RNA polymerases"/>
    <property type="match status" value="1"/>
</dbReference>
<dbReference type="InterPro" id="IPR050951">
    <property type="entry name" value="Retrovirus_Pol_polyprotein"/>
</dbReference>
<dbReference type="InterPro" id="IPR041373">
    <property type="entry name" value="RT_RNaseH"/>
</dbReference>
<keyword evidence="6" id="KW-0695">RNA-directed DNA polymerase</keyword>
<evidence type="ECO:0000256" key="6">
    <source>
        <dbReference type="ARBA" id="ARBA00022918"/>
    </source>
</evidence>
<keyword evidence="4" id="KW-0255">Endonuclease</keyword>
<dbReference type="SUPFAM" id="SSF53098">
    <property type="entry name" value="Ribonuclease H-like"/>
    <property type="match status" value="1"/>
</dbReference>
<gene>
    <name evidence="10" type="ORF">PR001_g29381</name>
</gene>
<dbReference type="GO" id="GO:0003676">
    <property type="term" value="F:nucleic acid binding"/>
    <property type="evidence" value="ECO:0007669"/>
    <property type="project" value="InterPro"/>
</dbReference>
<feature type="domain" description="Reverse transcriptase RNase H-like" evidence="9">
    <location>
        <begin position="36"/>
        <end position="138"/>
    </location>
</feature>
<dbReference type="Pfam" id="PF17917">
    <property type="entry name" value="RT_RNaseH"/>
    <property type="match status" value="1"/>
</dbReference>
<dbReference type="Proteomes" id="UP000429607">
    <property type="component" value="Unassembled WGS sequence"/>
</dbReference>
<evidence type="ECO:0000256" key="2">
    <source>
        <dbReference type="ARBA" id="ARBA00022695"/>
    </source>
</evidence>
<evidence type="ECO:0000259" key="9">
    <source>
        <dbReference type="Pfam" id="PF17917"/>
    </source>
</evidence>
<evidence type="ECO:0000256" key="1">
    <source>
        <dbReference type="ARBA" id="ARBA00022679"/>
    </source>
</evidence>
<sequence length="380" mass="42832">MTDEQIRSGRDLGRAMEAFGILKHKIVSTPLLRHQDSQKSFVIIIHANPWTACAVLDQESDGVIFPVRIAERVLHGYELRYHPAENEVVALIRALRVFRTMLAGTKLIKVYTRYSLLEWICTSRWLEGRCRQWAVRLAPWPLEILKIQQDGGGLAAIMGAEVTPRDKLDQNGDSLIPAIGHVIRTSPVRLEMLEPGYEGWLISFDGDAKKSDRWGSAECILWKLLSWDVVQARGFRLADVAVNEAEYHGMIEGFKMTLGRGISEVVIVGDSRIVIQQAESLIQCLKSMLRMLLSEFEDQRQKSKSIELAHVKRGFNAAADYLTSKIWTTRHSGFIDNPVELAQLRRLSCNAEKLISDQKSTQAEPDMEPSSVPDADVDVV</sequence>
<reference evidence="10 11" key="1">
    <citation type="submission" date="2018-09" db="EMBL/GenBank/DDBJ databases">
        <title>Genomic investigation of the strawberry pathogen Phytophthora fragariae indicates pathogenicity is determined by transcriptional variation in three key races.</title>
        <authorList>
            <person name="Adams T.M."/>
            <person name="Armitage A.D."/>
            <person name="Sobczyk M.K."/>
            <person name="Bates H.J."/>
            <person name="Dunwell J.M."/>
            <person name="Nellist C.F."/>
            <person name="Harrison R.J."/>
        </authorList>
    </citation>
    <scope>NUCLEOTIDE SEQUENCE [LARGE SCALE GENOMIC DNA]</scope>
    <source>
        <strain evidence="10 11">SCRP249</strain>
    </source>
</reference>
<feature type="non-terminal residue" evidence="10">
    <location>
        <position position="380"/>
    </location>
</feature>
<name>A0A6A3H2Z6_9STRA</name>
<dbReference type="Pfam" id="PF13456">
    <property type="entry name" value="RVT_3"/>
    <property type="match status" value="1"/>
</dbReference>
<keyword evidence="1" id="KW-0808">Transferase</keyword>
<evidence type="ECO:0000313" key="10">
    <source>
        <dbReference type="EMBL" id="KAE8963403.1"/>
    </source>
</evidence>
<protein>
    <recommendedName>
        <fullName evidence="12">RNase H type-1 domain-containing protein</fullName>
    </recommendedName>
</protein>
<evidence type="ECO:0000313" key="11">
    <source>
        <dbReference type="Proteomes" id="UP000429607"/>
    </source>
</evidence>
<accession>A0A6A3H2Z6</accession>
<dbReference type="GO" id="GO:0004523">
    <property type="term" value="F:RNA-DNA hybrid ribonuclease activity"/>
    <property type="evidence" value="ECO:0007669"/>
    <property type="project" value="InterPro"/>
</dbReference>
<feature type="region of interest" description="Disordered" evidence="7">
    <location>
        <begin position="356"/>
        <end position="380"/>
    </location>
</feature>
<evidence type="ECO:0000256" key="3">
    <source>
        <dbReference type="ARBA" id="ARBA00022722"/>
    </source>
</evidence>
<proteinExistence type="predicted"/>
<evidence type="ECO:0000259" key="8">
    <source>
        <dbReference type="Pfam" id="PF13456"/>
    </source>
</evidence>
<organism evidence="10 11">
    <name type="scientific">Phytophthora rubi</name>
    <dbReference type="NCBI Taxonomy" id="129364"/>
    <lineage>
        <taxon>Eukaryota</taxon>
        <taxon>Sar</taxon>
        <taxon>Stramenopiles</taxon>
        <taxon>Oomycota</taxon>
        <taxon>Peronosporomycetes</taxon>
        <taxon>Peronosporales</taxon>
        <taxon>Peronosporaceae</taxon>
        <taxon>Phytophthora</taxon>
    </lineage>
</organism>
<keyword evidence="2" id="KW-0548">Nucleotidyltransferase</keyword>
<evidence type="ECO:0008006" key="12">
    <source>
        <dbReference type="Google" id="ProtNLM"/>
    </source>
</evidence>
<keyword evidence="5" id="KW-0378">Hydrolase</keyword>
<dbReference type="GO" id="GO:0003964">
    <property type="term" value="F:RNA-directed DNA polymerase activity"/>
    <property type="evidence" value="ECO:0007669"/>
    <property type="project" value="UniProtKB-KW"/>
</dbReference>
<dbReference type="Gene3D" id="3.30.420.10">
    <property type="entry name" value="Ribonuclease H-like superfamily/Ribonuclease H"/>
    <property type="match status" value="1"/>
</dbReference>
<dbReference type="InterPro" id="IPR002156">
    <property type="entry name" value="RNaseH_domain"/>
</dbReference>
<evidence type="ECO:0000256" key="4">
    <source>
        <dbReference type="ARBA" id="ARBA00022759"/>
    </source>
</evidence>